<evidence type="ECO:0000256" key="7">
    <source>
        <dbReference type="ARBA" id="ARBA00013031"/>
    </source>
</evidence>
<dbReference type="InterPro" id="IPR030960">
    <property type="entry name" value="DHQS/DOIS_N"/>
</dbReference>
<evidence type="ECO:0000256" key="1">
    <source>
        <dbReference type="ARBA" id="ARBA00001393"/>
    </source>
</evidence>
<keyword evidence="10 18" id="KW-0028">Amino-acid biosynthesis</keyword>
<evidence type="ECO:0000256" key="10">
    <source>
        <dbReference type="ARBA" id="ARBA00022605"/>
    </source>
</evidence>
<comment type="caution">
    <text evidence="21">The sequence shown here is derived from an EMBL/GenBank/DDBJ whole genome shotgun (WGS) entry which is preliminary data.</text>
</comment>
<feature type="binding site" evidence="18">
    <location>
        <begin position="141"/>
        <end position="142"/>
    </location>
    <ligand>
        <name>NAD(+)</name>
        <dbReference type="ChEBI" id="CHEBI:57540"/>
    </ligand>
</feature>
<dbReference type="PANTHER" id="PTHR43622">
    <property type="entry name" value="3-DEHYDROQUINATE SYNTHASE"/>
    <property type="match status" value="1"/>
</dbReference>
<dbReference type="InterPro" id="IPR056179">
    <property type="entry name" value="DHQS_C"/>
</dbReference>
<dbReference type="CDD" id="cd08195">
    <property type="entry name" value="DHQS"/>
    <property type="match status" value="1"/>
</dbReference>
<evidence type="ECO:0000256" key="5">
    <source>
        <dbReference type="ARBA" id="ARBA00004661"/>
    </source>
</evidence>
<sequence length="389" mass="40489">MSNEQTGKQSGRGATVPVRLGERSYDVVIEPGLLTHAGEWLAPLAGRRPLVIVADVNVADHLAALGGALDSVGVGHRSIVLPAGEASKSWATLERLTDQLLALGVERGDHVVALGGGVIGDLVGFASAILKRGCRFVQIPTTLLAQVDSSVGGKTGINARAGKNLIGAFHQPRLVLIDPDVLDTLPTRQVRAGYAEVVKYGLIDDADFFAWCERHGAALLAGDPAARTHAIAHAVAAKARIVAEDEHETNGRRALLNLGHTFGHALEAEAGFSDRLLHGEAVAAGCALAFAFSAATGRCSAADAERVAAHWRDSGLPDGLAAAGIDAPAERLVEHMRHDKKMEAGTLPFLLTRGIGQTYLDRGVALGEVEAFLAAQPRAAASASVTATD</sequence>
<evidence type="ECO:0000256" key="18">
    <source>
        <dbReference type="HAMAP-Rule" id="MF_00110"/>
    </source>
</evidence>
<dbReference type="Gene3D" id="3.40.50.1970">
    <property type="match status" value="1"/>
</dbReference>
<dbReference type="Pfam" id="PF01761">
    <property type="entry name" value="DHQ_synthase"/>
    <property type="match status" value="1"/>
</dbReference>
<reference evidence="21 22" key="1">
    <citation type="submission" date="2021-07" db="EMBL/GenBank/DDBJ databases">
        <title>Sphingomonas sp.</title>
        <authorList>
            <person name="Feng G."/>
            <person name="Li J."/>
            <person name="Pan M."/>
        </authorList>
    </citation>
    <scope>NUCLEOTIDE SEQUENCE [LARGE SCALE GENOMIC DNA]</scope>
    <source>
        <strain evidence="21 22">RRHST34</strain>
    </source>
</reference>
<keyword evidence="11 18" id="KW-0479">Metal-binding</keyword>
<gene>
    <name evidence="18 21" type="primary">aroB</name>
    <name evidence="21" type="ORF">KZ820_08430</name>
</gene>
<dbReference type="Gene3D" id="1.20.1090.10">
    <property type="entry name" value="Dehydroquinate synthase-like - alpha domain"/>
    <property type="match status" value="1"/>
</dbReference>
<dbReference type="RefSeq" id="WP_219748217.1">
    <property type="nucleotide sequence ID" value="NZ_JAHXZN010000002.1"/>
</dbReference>
<evidence type="ECO:0000256" key="13">
    <source>
        <dbReference type="ARBA" id="ARBA00022833"/>
    </source>
</evidence>
<comment type="similarity">
    <text evidence="6 18">Belongs to the sugar phosphate cyclases superfamily. Dehydroquinate synthase family.</text>
</comment>
<evidence type="ECO:0000313" key="21">
    <source>
        <dbReference type="EMBL" id="MBW6530760.1"/>
    </source>
</evidence>
<name>A0ABS7BMB5_9SPHN</name>
<proteinExistence type="inferred from homology"/>
<evidence type="ECO:0000256" key="12">
    <source>
        <dbReference type="ARBA" id="ARBA00022741"/>
    </source>
</evidence>
<keyword evidence="17 18" id="KW-0170">Cobalt</keyword>
<keyword evidence="9 18" id="KW-0963">Cytoplasm</keyword>
<feature type="domain" description="3-dehydroquinate synthase N-terminal" evidence="19">
    <location>
        <begin position="79"/>
        <end position="191"/>
    </location>
</feature>
<comment type="cofactor">
    <cofactor evidence="2 18">
        <name>NAD(+)</name>
        <dbReference type="ChEBI" id="CHEBI:57540"/>
    </cofactor>
</comment>
<evidence type="ECO:0000313" key="22">
    <source>
        <dbReference type="Proteomes" id="UP000759103"/>
    </source>
</evidence>
<evidence type="ECO:0000256" key="8">
    <source>
        <dbReference type="ARBA" id="ARBA00017684"/>
    </source>
</evidence>
<dbReference type="EMBL" id="JAHXZN010000002">
    <property type="protein sequence ID" value="MBW6530760.1"/>
    <property type="molecule type" value="Genomic_DNA"/>
</dbReference>
<feature type="binding site" evidence="18">
    <location>
        <position position="196"/>
    </location>
    <ligand>
        <name>Zn(2+)</name>
        <dbReference type="ChEBI" id="CHEBI:29105"/>
    </ligand>
</feature>
<dbReference type="Proteomes" id="UP000759103">
    <property type="component" value="Unassembled WGS sequence"/>
</dbReference>
<evidence type="ECO:0000256" key="2">
    <source>
        <dbReference type="ARBA" id="ARBA00001911"/>
    </source>
</evidence>
<evidence type="ECO:0000256" key="4">
    <source>
        <dbReference type="ARBA" id="ARBA00004496"/>
    </source>
</evidence>
<dbReference type="SUPFAM" id="SSF56796">
    <property type="entry name" value="Dehydroquinate synthase-like"/>
    <property type="match status" value="1"/>
</dbReference>
<evidence type="ECO:0000256" key="17">
    <source>
        <dbReference type="ARBA" id="ARBA00023285"/>
    </source>
</evidence>
<evidence type="ECO:0000256" key="9">
    <source>
        <dbReference type="ARBA" id="ARBA00022490"/>
    </source>
</evidence>
<comment type="subcellular location">
    <subcellularLocation>
        <location evidence="4 18">Cytoplasm</location>
    </subcellularLocation>
</comment>
<feature type="binding site" evidence="18">
    <location>
        <position position="163"/>
    </location>
    <ligand>
        <name>NAD(+)</name>
        <dbReference type="ChEBI" id="CHEBI:57540"/>
    </ligand>
</feature>
<protein>
    <recommendedName>
        <fullName evidence="8 18">3-dehydroquinate synthase</fullName>
        <shortName evidence="18">DHQS</shortName>
        <ecNumber evidence="7 18">4.2.3.4</ecNumber>
    </recommendedName>
</protein>
<dbReference type="NCBIfam" id="TIGR01357">
    <property type="entry name" value="aroB"/>
    <property type="match status" value="1"/>
</dbReference>
<evidence type="ECO:0000256" key="15">
    <source>
        <dbReference type="ARBA" id="ARBA00023141"/>
    </source>
</evidence>
<accession>A0ABS7BMB5</accession>
<organism evidence="21 22">
    <name type="scientific">Sphingomonas citri</name>
    <dbReference type="NCBI Taxonomy" id="2862499"/>
    <lineage>
        <taxon>Bacteria</taxon>
        <taxon>Pseudomonadati</taxon>
        <taxon>Pseudomonadota</taxon>
        <taxon>Alphaproteobacteria</taxon>
        <taxon>Sphingomonadales</taxon>
        <taxon>Sphingomonadaceae</taxon>
        <taxon>Sphingomonas</taxon>
    </lineage>
</organism>
<comment type="catalytic activity">
    <reaction evidence="1 18">
        <text>7-phospho-2-dehydro-3-deoxy-D-arabino-heptonate = 3-dehydroquinate + phosphate</text>
        <dbReference type="Rhea" id="RHEA:21968"/>
        <dbReference type="ChEBI" id="CHEBI:32364"/>
        <dbReference type="ChEBI" id="CHEBI:43474"/>
        <dbReference type="ChEBI" id="CHEBI:58394"/>
        <dbReference type="EC" id="4.2.3.4"/>
    </reaction>
</comment>
<dbReference type="HAMAP" id="MF_00110">
    <property type="entry name" value="DHQ_synthase"/>
    <property type="match status" value="1"/>
</dbReference>
<dbReference type="InterPro" id="IPR030963">
    <property type="entry name" value="DHQ_synth_fam"/>
</dbReference>
<dbReference type="EC" id="4.2.3.4" evidence="7 18"/>
<dbReference type="InterPro" id="IPR016037">
    <property type="entry name" value="DHQ_synth_AroB"/>
</dbReference>
<dbReference type="GO" id="GO:0003856">
    <property type="term" value="F:3-dehydroquinate synthase activity"/>
    <property type="evidence" value="ECO:0007669"/>
    <property type="project" value="UniProtKB-EC"/>
</dbReference>
<comment type="function">
    <text evidence="3 18">Catalyzes the conversion of 3-deoxy-D-arabino-heptulosonate 7-phosphate (DAHP) to dehydroquinate (DHQ).</text>
</comment>
<dbReference type="Pfam" id="PF24621">
    <property type="entry name" value="DHQS_C"/>
    <property type="match status" value="1"/>
</dbReference>
<feature type="domain" description="3-dehydroquinate synthase C-terminal" evidence="20">
    <location>
        <begin position="193"/>
        <end position="342"/>
    </location>
</feature>
<evidence type="ECO:0000256" key="16">
    <source>
        <dbReference type="ARBA" id="ARBA00023239"/>
    </source>
</evidence>
<dbReference type="PIRSF" id="PIRSF001455">
    <property type="entry name" value="DHQ_synth"/>
    <property type="match status" value="1"/>
</dbReference>
<evidence type="ECO:0000259" key="20">
    <source>
        <dbReference type="Pfam" id="PF24621"/>
    </source>
</evidence>
<evidence type="ECO:0000256" key="11">
    <source>
        <dbReference type="ARBA" id="ARBA00022723"/>
    </source>
</evidence>
<evidence type="ECO:0000256" key="3">
    <source>
        <dbReference type="ARBA" id="ARBA00003485"/>
    </source>
</evidence>
<feature type="binding site" evidence="18">
    <location>
        <position position="260"/>
    </location>
    <ligand>
        <name>Zn(2+)</name>
        <dbReference type="ChEBI" id="CHEBI:29105"/>
    </ligand>
</feature>
<dbReference type="InterPro" id="IPR050071">
    <property type="entry name" value="Dehydroquinate_synthase"/>
</dbReference>
<keyword evidence="13 18" id="KW-0862">Zinc</keyword>
<evidence type="ECO:0000256" key="6">
    <source>
        <dbReference type="ARBA" id="ARBA00005412"/>
    </source>
</evidence>
<feature type="binding site" evidence="18">
    <location>
        <begin position="117"/>
        <end position="121"/>
    </location>
    <ligand>
        <name>NAD(+)</name>
        <dbReference type="ChEBI" id="CHEBI:57540"/>
    </ligand>
</feature>
<dbReference type="PANTHER" id="PTHR43622:SF7">
    <property type="entry name" value="3-DEHYDROQUINATE SYNTHASE, CHLOROPLASTIC"/>
    <property type="match status" value="1"/>
</dbReference>
<keyword evidence="12 18" id="KW-0547">Nucleotide-binding</keyword>
<evidence type="ECO:0000259" key="19">
    <source>
        <dbReference type="Pfam" id="PF01761"/>
    </source>
</evidence>
<comment type="cofactor">
    <cofactor evidence="18">
        <name>Co(2+)</name>
        <dbReference type="ChEBI" id="CHEBI:48828"/>
    </cofactor>
    <cofactor evidence="18">
        <name>Zn(2+)</name>
        <dbReference type="ChEBI" id="CHEBI:29105"/>
    </cofactor>
    <text evidence="18">Binds 1 divalent metal cation per subunit. Can use either Co(2+) or Zn(2+).</text>
</comment>
<keyword evidence="16 18" id="KW-0456">Lyase</keyword>
<keyword evidence="14 18" id="KW-0520">NAD</keyword>
<feature type="binding site" evidence="18">
    <location>
        <position position="278"/>
    </location>
    <ligand>
        <name>Zn(2+)</name>
        <dbReference type="ChEBI" id="CHEBI:29105"/>
    </ligand>
</feature>
<keyword evidence="22" id="KW-1185">Reference proteome</keyword>
<evidence type="ECO:0000256" key="14">
    <source>
        <dbReference type="ARBA" id="ARBA00023027"/>
    </source>
</evidence>
<keyword evidence="15 18" id="KW-0057">Aromatic amino acid biosynthesis</keyword>
<comment type="pathway">
    <text evidence="5 18">Metabolic intermediate biosynthesis; chorismate biosynthesis; chorismate from D-erythrose 4-phosphate and phosphoenolpyruvate: step 2/7.</text>
</comment>
<comment type="caution">
    <text evidence="18">Lacks conserved residue(s) required for the propagation of feature annotation.</text>
</comment>
<feature type="binding site" evidence="18">
    <location>
        <position position="154"/>
    </location>
    <ligand>
        <name>NAD(+)</name>
        <dbReference type="ChEBI" id="CHEBI:57540"/>
    </ligand>
</feature>